<keyword evidence="2" id="KW-1185">Reference proteome</keyword>
<dbReference type="Proteomes" id="UP000887566">
    <property type="component" value="Unplaced"/>
</dbReference>
<organism evidence="2 3">
    <name type="scientific">Plectus sambesii</name>
    <dbReference type="NCBI Taxonomy" id="2011161"/>
    <lineage>
        <taxon>Eukaryota</taxon>
        <taxon>Metazoa</taxon>
        <taxon>Ecdysozoa</taxon>
        <taxon>Nematoda</taxon>
        <taxon>Chromadorea</taxon>
        <taxon>Plectida</taxon>
        <taxon>Plectina</taxon>
        <taxon>Plectoidea</taxon>
        <taxon>Plectidae</taxon>
        <taxon>Plectus</taxon>
    </lineage>
</organism>
<evidence type="ECO:0000313" key="2">
    <source>
        <dbReference type="Proteomes" id="UP000887566"/>
    </source>
</evidence>
<accession>A0A914VAQ8</accession>
<proteinExistence type="predicted"/>
<sequence>MQTAARRAVRSKYKRDRAASREARVVEENANREWEPKPASRTLATMAVSQGGLDILARCDGQPLNRRDDDDDPDGGPEAERTPAVELRPSRRQVID</sequence>
<reference evidence="3" key="1">
    <citation type="submission" date="2022-11" db="UniProtKB">
        <authorList>
            <consortium name="WormBaseParasite"/>
        </authorList>
    </citation>
    <scope>IDENTIFICATION</scope>
</reference>
<dbReference type="AlphaFoldDB" id="A0A914VAQ8"/>
<feature type="region of interest" description="Disordered" evidence="1">
    <location>
        <begin position="1"/>
        <end position="37"/>
    </location>
</feature>
<protein>
    <submittedName>
        <fullName evidence="3">Uncharacterized protein</fullName>
    </submittedName>
</protein>
<evidence type="ECO:0000313" key="3">
    <source>
        <dbReference type="WBParaSite" id="PSAMB.scaffold1730size28319.g14609.t1"/>
    </source>
</evidence>
<dbReference type="WBParaSite" id="PSAMB.scaffold1730size28319.g14609.t1">
    <property type="protein sequence ID" value="PSAMB.scaffold1730size28319.g14609.t1"/>
    <property type="gene ID" value="PSAMB.scaffold1730size28319.g14609"/>
</dbReference>
<feature type="compositionally biased region" description="Basic and acidic residues" evidence="1">
    <location>
        <begin position="16"/>
        <end position="37"/>
    </location>
</feature>
<feature type="region of interest" description="Disordered" evidence="1">
    <location>
        <begin position="60"/>
        <end position="96"/>
    </location>
</feature>
<name>A0A914VAQ8_9BILA</name>
<evidence type="ECO:0000256" key="1">
    <source>
        <dbReference type="SAM" id="MobiDB-lite"/>
    </source>
</evidence>